<dbReference type="Proteomes" id="UP000629870">
    <property type="component" value="Unassembled WGS sequence"/>
</dbReference>
<dbReference type="InterPro" id="IPR036388">
    <property type="entry name" value="WH-like_DNA-bd_sf"/>
</dbReference>
<proteinExistence type="inferred from homology"/>
<comment type="similarity">
    <text evidence="1">Belongs to the ROK (NagC/XylR) family.</text>
</comment>
<name>A0A5C4Y5Q9_9DEIO</name>
<dbReference type="InterPro" id="IPR043129">
    <property type="entry name" value="ATPase_NBD"/>
</dbReference>
<organism evidence="3 4">
    <name type="scientific">Deinococcus radiopugnans ATCC 19172</name>
    <dbReference type="NCBI Taxonomy" id="585398"/>
    <lineage>
        <taxon>Bacteria</taxon>
        <taxon>Thermotogati</taxon>
        <taxon>Deinococcota</taxon>
        <taxon>Deinococci</taxon>
        <taxon>Deinococcales</taxon>
        <taxon>Deinococcaceae</taxon>
        <taxon>Deinococcus</taxon>
    </lineage>
</organism>
<protein>
    <submittedName>
        <fullName evidence="3">ROK family protein</fullName>
    </submittedName>
</protein>
<dbReference type="InterPro" id="IPR036390">
    <property type="entry name" value="WH_DNA-bd_sf"/>
</dbReference>
<dbReference type="Pfam" id="PF00480">
    <property type="entry name" value="ROK"/>
    <property type="match status" value="1"/>
</dbReference>
<evidence type="ECO:0000313" key="5">
    <source>
        <dbReference type="Proteomes" id="UP000629870"/>
    </source>
</evidence>
<dbReference type="EMBL" id="VDMO01000010">
    <property type="protein sequence ID" value="TNM70898.1"/>
    <property type="molecule type" value="Genomic_DNA"/>
</dbReference>
<evidence type="ECO:0000313" key="2">
    <source>
        <dbReference type="EMBL" id="MBB6015145.1"/>
    </source>
</evidence>
<dbReference type="Gene3D" id="3.30.420.40">
    <property type="match status" value="2"/>
</dbReference>
<comment type="caution">
    <text evidence="3">The sequence shown here is derived from an EMBL/GenBank/DDBJ whole genome shotgun (WGS) entry which is preliminary data.</text>
</comment>
<gene>
    <name evidence="3" type="ORF">FHR04_10425</name>
    <name evidence="2" type="ORF">HNQ04_000369</name>
</gene>
<dbReference type="AlphaFoldDB" id="A0A5C4Y5Q9"/>
<dbReference type="RefSeq" id="WP_139403096.1">
    <property type="nucleotide sequence ID" value="NZ_JACHEW010000001.1"/>
</dbReference>
<dbReference type="EMBL" id="JACHEW010000001">
    <property type="protein sequence ID" value="MBB6015145.1"/>
    <property type="molecule type" value="Genomic_DNA"/>
</dbReference>
<evidence type="ECO:0000313" key="4">
    <source>
        <dbReference type="Proteomes" id="UP000313988"/>
    </source>
</evidence>
<dbReference type="PANTHER" id="PTHR18964:SF149">
    <property type="entry name" value="BIFUNCTIONAL UDP-N-ACETYLGLUCOSAMINE 2-EPIMERASE_N-ACETYLMANNOSAMINE KINASE"/>
    <property type="match status" value="1"/>
</dbReference>
<dbReference type="Proteomes" id="UP000313988">
    <property type="component" value="Unassembled WGS sequence"/>
</dbReference>
<dbReference type="SUPFAM" id="SSF46785">
    <property type="entry name" value="Winged helix' DNA-binding domain"/>
    <property type="match status" value="1"/>
</dbReference>
<dbReference type="OrthoDB" id="59282at2"/>
<sequence length="339" mass="36545">MGQPRELRRLNRRAVTQLLFSGAGLTRPQLADRTGLSKVTVNVVVQELLNHGIAQLSISPEQGVGRTPHRVELQPQVAAVLAVDLQPTEIHTHLSSLAGDEAQTQHLQCAESELTPALLNVIGQALAGRHYGPLRHVLIGLPAPVDPQGRVREPNVTRHLDVEQVTAFLDHAGVTYAFANDANLVALATTRETPGWSHVAVLIERASGTGMGLLLGGELYRGMHGRAGEIGRSRWPTTRGAEPLESLPVPERLDATAFMLAGLVHTLDLQRVVLGLPQDRAFALQEKLSPLLDLSITTHLLPDVGEAVLRGAALLAREQAYEHLLARVEDLGGDRTDVA</sequence>
<evidence type="ECO:0000313" key="3">
    <source>
        <dbReference type="EMBL" id="TNM70898.1"/>
    </source>
</evidence>
<reference evidence="3 4" key="1">
    <citation type="submission" date="2019-06" db="EMBL/GenBank/DDBJ databases">
        <title>Genome sequence of Deinococcus radiopugnans ATCC 19172.</title>
        <authorList>
            <person name="Maclea K.S."/>
            <person name="Maynard C.R."/>
        </authorList>
    </citation>
    <scope>NUCLEOTIDE SEQUENCE [LARGE SCALE GENOMIC DNA]</scope>
    <source>
        <strain evidence="3 4">ATCC 19172</strain>
    </source>
</reference>
<dbReference type="InterPro" id="IPR000600">
    <property type="entry name" value="ROK"/>
</dbReference>
<keyword evidence="5" id="KW-1185">Reference proteome</keyword>
<dbReference type="SUPFAM" id="SSF53067">
    <property type="entry name" value="Actin-like ATPase domain"/>
    <property type="match status" value="1"/>
</dbReference>
<evidence type="ECO:0000256" key="1">
    <source>
        <dbReference type="ARBA" id="ARBA00006479"/>
    </source>
</evidence>
<reference evidence="2 5" key="2">
    <citation type="submission" date="2020-08" db="EMBL/GenBank/DDBJ databases">
        <title>Genomic Encyclopedia of Type Strains, Phase IV (KMG-IV): sequencing the most valuable type-strain genomes for metagenomic binning, comparative biology and taxonomic classification.</title>
        <authorList>
            <person name="Goeker M."/>
        </authorList>
    </citation>
    <scope>NUCLEOTIDE SEQUENCE [LARGE SCALE GENOMIC DNA]</scope>
    <source>
        <strain evidence="2 5">DSM 12027</strain>
    </source>
</reference>
<dbReference type="Gene3D" id="1.10.10.10">
    <property type="entry name" value="Winged helix-like DNA-binding domain superfamily/Winged helix DNA-binding domain"/>
    <property type="match status" value="1"/>
</dbReference>
<accession>A0A5C4Y5Q9</accession>
<dbReference type="PANTHER" id="PTHR18964">
    <property type="entry name" value="ROK (REPRESSOR, ORF, KINASE) FAMILY"/>
    <property type="match status" value="1"/>
</dbReference>